<dbReference type="KEGG" id="cam:101509595"/>
<dbReference type="PaxDb" id="3827-XP_004495564.1"/>
<dbReference type="PANTHER" id="PTHR36749">
    <property type="entry name" value="F7O18.3 PROTEIN"/>
    <property type="match status" value="1"/>
</dbReference>
<gene>
    <name evidence="3" type="primary">LOC101509595</name>
</gene>
<feature type="compositionally biased region" description="Polar residues" evidence="1">
    <location>
        <begin position="28"/>
        <end position="43"/>
    </location>
</feature>
<reference evidence="2" key="1">
    <citation type="journal article" date="2013" name="Nat. Biotechnol.">
        <title>Draft genome sequence of chickpea (Cicer arietinum) provides a resource for trait improvement.</title>
        <authorList>
            <person name="Varshney R.K."/>
            <person name="Song C."/>
            <person name="Saxena R.K."/>
            <person name="Azam S."/>
            <person name="Yu S."/>
            <person name="Sharpe A.G."/>
            <person name="Cannon S."/>
            <person name="Baek J."/>
            <person name="Rosen B.D."/>
            <person name="Tar'an B."/>
            <person name="Millan T."/>
            <person name="Zhang X."/>
            <person name="Ramsay L.D."/>
            <person name="Iwata A."/>
            <person name="Wang Y."/>
            <person name="Nelson W."/>
            <person name="Farmer A.D."/>
            <person name="Gaur P.M."/>
            <person name="Soderlund C."/>
            <person name="Penmetsa R.V."/>
            <person name="Xu C."/>
            <person name="Bharti A.K."/>
            <person name="He W."/>
            <person name="Winter P."/>
            <person name="Zhao S."/>
            <person name="Hane J.K."/>
            <person name="Carrasquilla-Garcia N."/>
            <person name="Condie J.A."/>
            <person name="Upadhyaya H.D."/>
            <person name="Luo M.C."/>
            <person name="Thudi M."/>
            <person name="Gowda C.L."/>
            <person name="Singh N.P."/>
            <person name="Lichtenzveig J."/>
            <person name="Gali K.K."/>
            <person name="Rubio J."/>
            <person name="Nadarajan N."/>
            <person name="Dolezel J."/>
            <person name="Bansal K.C."/>
            <person name="Xu X."/>
            <person name="Edwards D."/>
            <person name="Zhang G."/>
            <person name="Kahl G."/>
            <person name="Gil J."/>
            <person name="Singh K.B."/>
            <person name="Datta S.K."/>
            <person name="Jackson S.A."/>
            <person name="Wang J."/>
            <person name="Cook D.R."/>
        </authorList>
    </citation>
    <scope>NUCLEOTIDE SEQUENCE [LARGE SCALE GENOMIC DNA]</scope>
    <source>
        <strain evidence="2">cv. CDC Frontier</strain>
    </source>
</reference>
<accession>A0A1S2XWD4</accession>
<dbReference type="AlphaFoldDB" id="A0A1S2XWD4"/>
<dbReference type="OrthoDB" id="64928at2759"/>
<dbReference type="Proteomes" id="UP000087171">
    <property type="component" value="Chromosome Ca4"/>
</dbReference>
<dbReference type="GeneID" id="101509595"/>
<keyword evidence="2" id="KW-1185">Reference proteome</keyword>
<organism evidence="2 3">
    <name type="scientific">Cicer arietinum</name>
    <name type="common">Chickpea</name>
    <name type="synonym">Garbanzo</name>
    <dbReference type="NCBI Taxonomy" id="3827"/>
    <lineage>
        <taxon>Eukaryota</taxon>
        <taxon>Viridiplantae</taxon>
        <taxon>Streptophyta</taxon>
        <taxon>Embryophyta</taxon>
        <taxon>Tracheophyta</taxon>
        <taxon>Spermatophyta</taxon>
        <taxon>Magnoliopsida</taxon>
        <taxon>eudicotyledons</taxon>
        <taxon>Gunneridae</taxon>
        <taxon>Pentapetalae</taxon>
        <taxon>rosids</taxon>
        <taxon>fabids</taxon>
        <taxon>Fabales</taxon>
        <taxon>Fabaceae</taxon>
        <taxon>Papilionoideae</taxon>
        <taxon>50 kb inversion clade</taxon>
        <taxon>NPAAA clade</taxon>
        <taxon>Hologalegina</taxon>
        <taxon>IRL clade</taxon>
        <taxon>Cicereae</taxon>
        <taxon>Cicer</taxon>
    </lineage>
</organism>
<protein>
    <submittedName>
        <fullName evidence="3">Uncharacterized protein LOC101509595</fullName>
    </submittedName>
</protein>
<dbReference type="STRING" id="3827.A0A1S2XWD4"/>
<proteinExistence type="predicted"/>
<evidence type="ECO:0000256" key="1">
    <source>
        <dbReference type="SAM" id="MobiDB-lite"/>
    </source>
</evidence>
<dbReference type="eggNOG" id="ENOG502QRTM">
    <property type="taxonomic scope" value="Eukaryota"/>
</dbReference>
<evidence type="ECO:0000313" key="3">
    <source>
        <dbReference type="RefSeq" id="XP_004495564.1"/>
    </source>
</evidence>
<dbReference type="RefSeq" id="XP_004495564.1">
    <property type="nucleotide sequence ID" value="XM_004495507.2"/>
</dbReference>
<feature type="region of interest" description="Disordered" evidence="1">
    <location>
        <begin position="1"/>
        <end position="79"/>
    </location>
</feature>
<dbReference type="PANTHER" id="PTHR36749:SF1">
    <property type="entry name" value="F7O18.3 PROTEIN"/>
    <property type="match status" value="1"/>
</dbReference>
<evidence type="ECO:0000313" key="2">
    <source>
        <dbReference type="Proteomes" id="UP000087171"/>
    </source>
</evidence>
<reference evidence="3" key="2">
    <citation type="submission" date="2025-08" db="UniProtKB">
        <authorList>
            <consortium name="RefSeq"/>
        </authorList>
    </citation>
    <scope>IDENTIFICATION</scope>
    <source>
        <tissue evidence="3">Etiolated seedlings</tissue>
    </source>
</reference>
<name>A0A1S2XWD4_CICAR</name>
<sequence length="398" mass="44115">MADDLFEGLPPPSSNTHYQQSQSQSQQPIPSVSTINNTESSAIPSAPKPILKSALKRPNPTQSDTQEAAPKKSLKFKTSTDASEAQVIEAMQKISSHIKNPAKFSKAAKLAIQLIEAGSVKSGVSDYFFAILEAAMSSPIPCTDPSVRADYHSLLSAAQNTKEHLNKKQKNQLAAWTINAVVANDLFTDDSFVFSKAAGQIKEAISNLPVATKEDDTEEAMSLEDRKVMVDEGGQTLPTNENNGVEEADPFGLDALIPESTKKGEKYKEKNDPAMTIRKEDEEETKRFLKLQRKALIICLEIAARRYKTPWCQTVIDILVKHAFDNVARFTAHQRDAVEKLWASIREQQMRRKQGKSVTGKLDVNAFEWLQQKYATEKISIRHSVGASGDRRATQWLG</sequence>